<dbReference type="Proteomes" id="UP001385951">
    <property type="component" value="Unassembled WGS sequence"/>
</dbReference>
<accession>A0AAW0G7M7</accession>
<proteinExistence type="predicted"/>
<evidence type="ECO:0000313" key="2">
    <source>
        <dbReference type="Proteomes" id="UP001385951"/>
    </source>
</evidence>
<protein>
    <submittedName>
        <fullName evidence="1">Uncharacterized protein</fullName>
    </submittedName>
</protein>
<keyword evidence="2" id="KW-1185">Reference proteome</keyword>
<comment type="caution">
    <text evidence="1">The sequence shown here is derived from an EMBL/GenBank/DDBJ whole genome shotgun (WGS) entry which is preliminary data.</text>
</comment>
<name>A0AAW0G7M7_9APHY</name>
<organism evidence="1 2">
    <name type="scientific">Cerrena zonata</name>
    <dbReference type="NCBI Taxonomy" id="2478898"/>
    <lineage>
        <taxon>Eukaryota</taxon>
        <taxon>Fungi</taxon>
        <taxon>Dikarya</taxon>
        <taxon>Basidiomycota</taxon>
        <taxon>Agaricomycotina</taxon>
        <taxon>Agaricomycetes</taxon>
        <taxon>Polyporales</taxon>
        <taxon>Cerrenaceae</taxon>
        <taxon>Cerrena</taxon>
    </lineage>
</organism>
<reference evidence="1 2" key="1">
    <citation type="submission" date="2022-09" db="EMBL/GenBank/DDBJ databases">
        <authorList>
            <person name="Palmer J.M."/>
        </authorList>
    </citation>
    <scope>NUCLEOTIDE SEQUENCE [LARGE SCALE GENOMIC DNA]</scope>
    <source>
        <strain evidence="1 2">DSM 7382</strain>
    </source>
</reference>
<evidence type="ECO:0000313" key="1">
    <source>
        <dbReference type="EMBL" id="KAK7689331.1"/>
    </source>
</evidence>
<gene>
    <name evidence="1" type="ORF">QCA50_007122</name>
</gene>
<dbReference type="EMBL" id="JASBNA010000008">
    <property type="protein sequence ID" value="KAK7689331.1"/>
    <property type="molecule type" value="Genomic_DNA"/>
</dbReference>
<dbReference type="AlphaFoldDB" id="A0AAW0G7M7"/>
<sequence>MEYETGAAYWAEPTVSGDEEPHGAFQSEFISKTLAVHLGSIRGTKRTDGTDELPEAAVALAAMASNVHSLCGRLVLSSILQISSWRKITIARPPNGCKVLLPLQMFQKQSSLPELNSSKPRN</sequence>